<feature type="domain" description="HTH gntR-type" evidence="4">
    <location>
        <begin position="15"/>
        <end position="82"/>
    </location>
</feature>
<comment type="caution">
    <text evidence="5">The sequence shown here is derived from an EMBL/GenBank/DDBJ whole genome shotgun (WGS) entry which is preliminary data.</text>
</comment>
<evidence type="ECO:0000313" key="5">
    <source>
        <dbReference type="EMBL" id="RAI00843.1"/>
    </source>
</evidence>
<dbReference type="GO" id="GO:0003677">
    <property type="term" value="F:DNA binding"/>
    <property type="evidence" value="ECO:0007669"/>
    <property type="project" value="UniProtKB-KW"/>
</dbReference>
<dbReference type="Pfam" id="PF00392">
    <property type="entry name" value="GntR"/>
    <property type="match status" value="1"/>
</dbReference>
<dbReference type="OrthoDB" id="7834120at2"/>
<keyword evidence="1" id="KW-0805">Transcription regulation</keyword>
<evidence type="ECO:0000313" key="6">
    <source>
        <dbReference type="Proteomes" id="UP000249590"/>
    </source>
</evidence>
<protein>
    <submittedName>
        <fullName evidence="5">GntR family transcriptional regulator</fullName>
    </submittedName>
</protein>
<dbReference type="InterPro" id="IPR008920">
    <property type="entry name" value="TF_FadR/GntR_C"/>
</dbReference>
<evidence type="ECO:0000259" key="4">
    <source>
        <dbReference type="PROSITE" id="PS50949"/>
    </source>
</evidence>
<dbReference type="Proteomes" id="UP000249590">
    <property type="component" value="Unassembled WGS sequence"/>
</dbReference>
<keyword evidence="3" id="KW-0804">Transcription</keyword>
<dbReference type="Gene3D" id="1.10.10.10">
    <property type="entry name" value="Winged helix-like DNA-binding domain superfamily/Winged helix DNA-binding domain"/>
    <property type="match status" value="1"/>
</dbReference>
<organism evidence="5 6">
    <name type="scientific">Acuticoccus sediminis</name>
    <dbReference type="NCBI Taxonomy" id="2184697"/>
    <lineage>
        <taxon>Bacteria</taxon>
        <taxon>Pseudomonadati</taxon>
        <taxon>Pseudomonadota</taxon>
        <taxon>Alphaproteobacteria</taxon>
        <taxon>Hyphomicrobiales</taxon>
        <taxon>Amorphaceae</taxon>
        <taxon>Acuticoccus</taxon>
    </lineage>
</organism>
<dbReference type="SMART" id="SM00345">
    <property type="entry name" value="HTH_GNTR"/>
    <property type="match status" value="1"/>
</dbReference>
<dbReference type="SUPFAM" id="SSF46785">
    <property type="entry name" value="Winged helix' DNA-binding domain"/>
    <property type="match status" value="1"/>
</dbReference>
<dbReference type="GO" id="GO:0003700">
    <property type="term" value="F:DNA-binding transcription factor activity"/>
    <property type="evidence" value="ECO:0007669"/>
    <property type="project" value="InterPro"/>
</dbReference>
<name>A0A8B2NUJ8_9HYPH</name>
<accession>A0A8B2NUJ8</accession>
<evidence type="ECO:0000256" key="2">
    <source>
        <dbReference type="ARBA" id="ARBA00023125"/>
    </source>
</evidence>
<dbReference type="PROSITE" id="PS50949">
    <property type="entry name" value="HTH_GNTR"/>
    <property type="match status" value="1"/>
</dbReference>
<dbReference type="InterPro" id="IPR011711">
    <property type="entry name" value="GntR_C"/>
</dbReference>
<dbReference type="Gene3D" id="1.20.120.530">
    <property type="entry name" value="GntR ligand-binding domain-like"/>
    <property type="match status" value="1"/>
</dbReference>
<dbReference type="Pfam" id="PF07729">
    <property type="entry name" value="FCD"/>
    <property type="match status" value="1"/>
</dbReference>
<gene>
    <name evidence="5" type="ORF">DLJ53_16545</name>
</gene>
<dbReference type="InterPro" id="IPR000524">
    <property type="entry name" value="Tscrpt_reg_HTH_GntR"/>
</dbReference>
<evidence type="ECO:0000256" key="3">
    <source>
        <dbReference type="ARBA" id="ARBA00023163"/>
    </source>
</evidence>
<dbReference type="CDD" id="cd07377">
    <property type="entry name" value="WHTH_GntR"/>
    <property type="match status" value="1"/>
</dbReference>
<sequence>MRSVRHEGNERTMHRTKEEWVADYLREGIISGRLPRGSKLKQAEIAATLGTSITPVREAIKLLDAEGFVHASSHKGAVVAEFDINSTEEIVDLRVTLECKLALKALGKLEQSHIDELVSLQKDIEAATERGDRDAVRLINYRFHELIYMAADLPLTLRFVRTLWARYPFDLINKVENRIDRASDEHREMLSAIISRDEAAMIAALRTHIRAGWEEFKSSYAP</sequence>
<keyword evidence="2" id="KW-0238">DNA-binding</keyword>
<dbReference type="AlphaFoldDB" id="A0A8B2NUJ8"/>
<keyword evidence="6" id="KW-1185">Reference proteome</keyword>
<dbReference type="EMBL" id="QHHQ01000003">
    <property type="protein sequence ID" value="RAI00843.1"/>
    <property type="molecule type" value="Genomic_DNA"/>
</dbReference>
<dbReference type="InterPro" id="IPR036388">
    <property type="entry name" value="WH-like_DNA-bd_sf"/>
</dbReference>
<dbReference type="PANTHER" id="PTHR43537">
    <property type="entry name" value="TRANSCRIPTIONAL REGULATOR, GNTR FAMILY"/>
    <property type="match status" value="1"/>
</dbReference>
<reference evidence="5 6" key="1">
    <citation type="submission" date="2018-05" db="EMBL/GenBank/DDBJ databases">
        <title>Acuticoccus sediminis sp. nov., isolated from deep-sea sediment of Indian Ocean.</title>
        <authorList>
            <person name="Liu X."/>
            <person name="Lai Q."/>
            <person name="Du Y."/>
            <person name="Sun F."/>
            <person name="Zhang X."/>
            <person name="Wang S."/>
            <person name="Shao Z."/>
        </authorList>
    </citation>
    <scope>NUCLEOTIDE SEQUENCE [LARGE SCALE GENOMIC DNA]</scope>
    <source>
        <strain evidence="5 6">PTG4-2</strain>
    </source>
</reference>
<dbReference type="SUPFAM" id="SSF48008">
    <property type="entry name" value="GntR ligand-binding domain-like"/>
    <property type="match status" value="1"/>
</dbReference>
<proteinExistence type="predicted"/>
<dbReference type="InterPro" id="IPR036390">
    <property type="entry name" value="WH_DNA-bd_sf"/>
</dbReference>
<evidence type="ECO:0000256" key="1">
    <source>
        <dbReference type="ARBA" id="ARBA00023015"/>
    </source>
</evidence>
<dbReference type="SMART" id="SM00895">
    <property type="entry name" value="FCD"/>
    <property type="match status" value="1"/>
</dbReference>
<dbReference type="PANTHER" id="PTHR43537:SF41">
    <property type="entry name" value="TRANSCRIPTIONAL REGULATORY PROTEIN"/>
    <property type="match status" value="1"/>
</dbReference>